<evidence type="ECO:0000313" key="4">
    <source>
        <dbReference type="Proteomes" id="UP000265614"/>
    </source>
</evidence>
<dbReference type="AlphaFoldDB" id="A0A3A3YZ95"/>
<evidence type="ECO:0000259" key="1">
    <source>
        <dbReference type="PROSITE" id="PS50883"/>
    </source>
</evidence>
<evidence type="ECO:0000313" key="3">
    <source>
        <dbReference type="EMBL" id="RJK97071.1"/>
    </source>
</evidence>
<dbReference type="InterPro" id="IPR014408">
    <property type="entry name" value="dGMP_Pdiesterase_EAL/HD-GYP"/>
</dbReference>
<evidence type="ECO:0000259" key="2">
    <source>
        <dbReference type="PROSITE" id="PS51833"/>
    </source>
</evidence>
<dbReference type="InterPro" id="IPR052340">
    <property type="entry name" value="RNase_Y/CdgJ"/>
</dbReference>
<dbReference type="PIRSF" id="PIRSF003180">
    <property type="entry name" value="DiGMPpdiest_YuxH"/>
    <property type="match status" value="1"/>
</dbReference>
<dbReference type="RefSeq" id="WP_119949788.1">
    <property type="nucleotide sequence ID" value="NZ_QZEZ01000002.1"/>
</dbReference>
<keyword evidence="4" id="KW-1185">Reference proteome</keyword>
<proteinExistence type="predicted"/>
<reference evidence="3 4" key="1">
    <citation type="submission" date="2018-09" db="EMBL/GenBank/DDBJ databases">
        <title>YIM 75000 draft genome.</title>
        <authorList>
            <person name="Tang S."/>
            <person name="Feng Y."/>
        </authorList>
    </citation>
    <scope>NUCLEOTIDE SEQUENCE [LARGE SCALE GENOMIC DNA]</scope>
    <source>
        <strain evidence="3 4">YIM 75000</strain>
    </source>
</reference>
<dbReference type="Gene3D" id="1.10.3210.10">
    <property type="entry name" value="Hypothetical protein af1432"/>
    <property type="match status" value="1"/>
</dbReference>
<accession>A0A3A3YZ95</accession>
<dbReference type="SUPFAM" id="SSF109604">
    <property type="entry name" value="HD-domain/PDEase-like"/>
    <property type="match status" value="1"/>
</dbReference>
<dbReference type="PROSITE" id="PS51833">
    <property type="entry name" value="HDOD"/>
    <property type="match status" value="1"/>
</dbReference>
<dbReference type="Pfam" id="PF08668">
    <property type="entry name" value="HDOD"/>
    <property type="match status" value="1"/>
</dbReference>
<dbReference type="InterPro" id="IPR001633">
    <property type="entry name" value="EAL_dom"/>
</dbReference>
<organism evidence="3 4">
    <name type="scientific">Vallicoccus soli</name>
    <dbReference type="NCBI Taxonomy" id="2339232"/>
    <lineage>
        <taxon>Bacteria</taxon>
        <taxon>Bacillati</taxon>
        <taxon>Actinomycetota</taxon>
        <taxon>Actinomycetes</taxon>
        <taxon>Motilibacterales</taxon>
        <taxon>Vallicoccaceae</taxon>
        <taxon>Vallicoccus</taxon>
    </lineage>
</organism>
<sequence>MSRVHVGRQPIFDRSLGVLGYELLFRGGEGSHGAGETGDSATTRVIINTFTEFGLERLVGNRLAFVNVTRPFVVGAMPVPFSPEVAVLELLETVPAEPDVLAGARALREQGFRLALDDFVFEPERVPFLELCDFVKLDVLDVDPEVLARRVERCREHGVQLVAERVETLDDMQRVSDLGFDYFQGYFLVRPDVVTAASISPSQITALQLLAQLSDPAMGVAEVESIVRVDLALNYRVLRAANSVGAGARRRIESIRDALVMLGLRQLRSWLLLMVLADAGTGNEEQLSVAMTRARTCELVAADLPGVKPDTAFIAGLLSSLEMVLGLPMDVLLERMPLSDELTGALAKREGPLGELVAAVIAYEEGDVARVEDSGLALFDVSRAYLSAVGWSLQTVESALGG</sequence>
<dbReference type="Pfam" id="PF00563">
    <property type="entry name" value="EAL"/>
    <property type="match status" value="1"/>
</dbReference>
<dbReference type="InterPro" id="IPR013976">
    <property type="entry name" value="HDOD"/>
</dbReference>
<dbReference type="OrthoDB" id="9804751at2"/>
<dbReference type="Proteomes" id="UP000265614">
    <property type="component" value="Unassembled WGS sequence"/>
</dbReference>
<dbReference type="SMART" id="SM00052">
    <property type="entry name" value="EAL"/>
    <property type="match status" value="1"/>
</dbReference>
<feature type="domain" description="EAL" evidence="1">
    <location>
        <begin position="1"/>
        <end position="205"/>
    </location>
</feature>
<dbReference type="PROSITE" id="PS50883">
    <property type="entry name" value="EAL"/>
    <property type="match status" value="1"/>
</dbReference>
<dbReference type="PANTHER" id="PTHR33525">
    <property type="match status" value="1"/>
</dbReference>
<gene>
    <name evidence="3" type="ORF">D5H78_07595</name>
</gene>
<protein>
    <submittedName>
        <fullName evidence="3">HDOD domain-containing protein</fullName>
    </submittedName>
</protein>
<dbReference type="PANTHER" id="PTHR33525:SF4">
    <property type="entry name" value="CYCLIC DI-GMP PHOSPHODIESTERASE CDGJ"/>
    <property type="match status" value="1"/>
</dbReference>
<feature type="domain" description="HDOD" evidence="2">
    <location>
        <begin position="199"/>
        <end position="384"/>
    </location>
</feature>
<dbReference type="EMBL" id="QZEZ01000002">
    <property type="protein sequence ID" value="RJK97071.1"/>
    <property type="molecule type" value="Genomic_DNA"/>
</dbReference>
<dbReference type="Gene3D" id="3.20.20.450">
    <property type="entry name" value="EAL domain"/>
    <property type="match status" value="1"/>
</dbReference>
<comment type="caution">
    <text evidence="3">The sequence shown here is derived from an EMBL/GenBank/DDBJ whole genome shotgun (WGS) entry which is preliminary data.</text>
</comment>
<dbReference type="InterPro" id="IPR035919">
    <property type="entry name" value="EAL_sf"/>
</dbReference>
<dbReference type="SUPFAM" id="SSF141868">
    <property type="entry name" value="EAL domain-like"/>
    <property type="match status" value="1"/>
</dbReference>
<name>A0A3A3YZ95_9ACTN</name>